<dbReference type="InterPro" id="IPR015421">
    <property type="entry name" value="PyrdxlP-dep_Trfase_major"/>
</dbReference>
<dbReference type="GO" id="GO:0030170">
    <property type="term" value="F:pyridoxal phosphate binding"/>
    <property type="evidence" value="ECO:0007669"/>
    <property type="project" value="TreeGrafter"/>
</dbReference>
<dbReference type="InterPro" id="IPR000653">
    <property type="entry name" value="DegT/StrS_aminotransferase"/>
</dbReference>
<organism evidence="2">
    <name type="scientific">marine metagenome</name>
    <dbReference type="NCBI Taxonomy" id="408172"/>
    <lineage>
        <taxon>unclassified sequences</taxon>
        <taxon>metagenomes</taxon>
        <taxon>ecological metagenomes</taxon>
    </lineage>
</organism>
<feature type="non-terminal residue" evidence="2">
    <location>
        <position position="148"/>
    </location>
</feature>
<dbReference type="GO" id="GO:0008483">
    <property type="term" value="F:transaminase activity"/>
    <property type="evidence" value="ECO:0007669"/>
    <property type="project" value="TreeGrafter"/>
</dbReference>
<dbReference type="Pfam" id="PF01041">
    <property type="entry name" value="DegT_DnrJ_EryC1"/>
    <property type="match status" value="1"/>
</dbReference>
<evidence type="ECO:0000313" key="2">
    <source>
        <dbReference type="EMBL" id="SVC82648.1"/>
    </source>
</evidence>
<dbReference type="PANTHER" id="PTHR30244:SF36">
    <property type="entry name" value="3-OXO-GLUCOSE-6-PHOSPHATE:GLUTAMATE AMINOTRANSFERASE"/>
    <property type="match status" value="1"/>
</dbReference>
<gene>
    <name evidence="2" type="ORF">METZ01_LOCUS335502</name>
</gene>
<reference evidence="2" key="1">
    <citation type="submission" date="2018-05" db="EMBL/GenBank/DDBJ databases">
        <authorList>
            <person name="Lanie J.A."/>
            <person name="Ng W.-L."/>
            <person name="Kazmierczak K.M."/>
            <person name="Andrzejewski T.M."/>
            <person name="Davidsen T.M."/>
            <person name="Wayne K.J."/>
            <person name="Tettelin H."/>
            <person name="Glass J.I."/>
            <person name="Rusch D."/>
            <person name="Podicherti R."/>
            <person name="Tsui H.-C.T."/>
            <person name="Winkler M.E."/>
        </authorList>
    </citation>
    <scope>NUCLEOTIDE SEQUENCE</scope>
</reference>
<proteinExistence type="predicted"/>
<dbReference type="GO" id="GO:0000271">
    <property type="term" value="P:polysaccharide biosynthetic process"/>
    <property type="evidence" value="ECO:0007669"/>
    <property type="project" value="TreeGrafter"/>
</dbReference>
<evidence type="ECO:0008006" key="3">
    <source>
        <dbReference type="Google" id="ProtNLM"/>
    </source>
</evidence>
<dbReference type="EMBL" id="UINC01113198">
    <property type="protein sequence ID" value="SVC82648.1"/>
    <property type="molecule type" value="Genomic_DNA"/>
</dbReference>
<sequence>MMKVPYRDLRVTDEHLKQELIEAVESVLNHGHLLLGPEVNEFEDLISGYCHRKYAVGVGTGTQAIYLALRALGIGVGDDVITTPMSWIATVNAIVLAGANPVFVDIQDDLNINANLVRDAITSRTKAIMPVHFTGRMCNMHSIMSIAN</sequence>
<evidence type="ECO:0000256" key="1">
    <source>
        <dbReference type="ARBA" id="ARBA00022898"/>
    </source>
</evidence>
<accession>A0A382QCG3</accession>
<name>A0A382QCG3_9ZZZZ</name>
<dbReference type="SUPFAM" id="SSF53383">
    <property type="entry name" value="PLP-dependent transferases"/>
    <property type="match status" value="1"/>
</dbReference>
<dbReference type="Gene3D" id="3.40.640.10">
    <property type="entry name" value="Type I PLP-dependent aspartate aminotransferase-like (Major domain)"/>
    <property type="match status" value="1"/>
</dbReference>
<dbReference type="PANTHER" id="PTHR30244">
    <property type="entry name" value="TRANSAMINASE"/>
    <property type="match status" value="1"/>
</dbReference>
<keyword evidence="1" id="KW-0663">Pyridoxal phosphate</keyword>
<dbReference type="AlphaFoldDB" id="A0A382QCG3"/>
<protein>
    <recommendedName>
        <fullName evidence="3">Aminotransferase class I/classII domain-containing protein</fullName>
    </recommendedName>
</protein>
<dbReference type="InterPro" id="IPR015424">
    <property type="entry name" value="PyrdxlP-dep_Trfase"/>
</dbReference>